<evidence type="ECO:0000313" key="3">
    <source>
        <dbReference type="Proteomes" id="UP000076761"/>
    </source>
</evidence>
<dbReference type="STRING" id="1314782.A0A165PPZ9"/>
<dbReference type="InParanoid" id="A0A165PPZ9"/>
<proteinExistence type="predicted"/>
<keyword evidence="3" id="KW-1185">Reference proteome</keyword>
<dbReference type="Gene3D" id="2.40.70.10">
    <property type="entry name" value="Acid Proteases"/>
    <property type="match status" value="1"/>
</dbReference>
<evidence type="ECO:0000313" key="2">
    <source>
        <dbReference type="EMBL" id="KZT21340.1"/>
    </source>
</evidence>
<dbReference type="OrthoDB" id="3202009at2759"/>
<gene>
    <name evidence="2" type="ORF">NEOLEDRAFT_1181819</name>
</gene>
<dbReference type="CDD" id="cd00303">
    <property type="entry name" value="retropepsin_like"/>
    <property type="match status" value="1"/>
</dbReference>
<organism evidence="2 3">
    <name type="scientific">Neolentinus lepideus HHB14362 ss-1</name>
    <dbReference type="NCBI Taxonomy" id="1314782"/>
    <lineage>
        <taxon>Eukaryota</taxon>
        <taxon>Fungi</taxon>
        <taxon>Dikarya</taxon>
        <taxon>Basidiomycota</taxon>
        <taxon>Agaricomycotina</taxon>
        <taxon>Agaricomycetes</taxon>
        <taxon>Gloeophyllales</taxon>
        <taxon>Gloeophyllaceae</taxon>
        <taxon>Neolentinus</taxon>
    </lineage>
</organism>
<sequence length="670" mass="74206">MAETTTTPLPSRQDKAALVFDLEQPRMLVQYFEDLNDLFASHKVTTDEAKKATTLKYVPMAVEDLWKTLPEYSVEHTYAAFVVAIKMLYLAVSEDRRYTVGDLDRLTGERAWIGIHTLADLASYYCEFILITRFLISKDLLSMHIDHPPDTAYDVQKVYEAAAFALYGTATTGASGSTSTSVVSDVTPTVSSVKSEELAALVGVITKSIGQVLGPALTALTQNTPAAGAALVAYRPPRTDTCHYCGKLNCSIGKVVLPAGAMVPRYIIGAMMRERIQEWHRQNLNQRAAGILLVQDKIQALDGARKRPIFDGVHVLPHPRHADVENRSQGSQPSRLPEVGEQHPSATTSEPTVNQSYPSPATSTLCDPPPHPFNRAKDIVWPRQVAPKTIHPDPVPEAEAEKWEPAYKMQAPVYNPQLTKYVFKCSLTSTCISLSPEELLAISPDVQSKYQEIVTPKKVPMPNRVQFSMTIEEIEDEEVPILVLEEQVSPTTVPSDGYVVPNPYDTYLKSLSPEEAPEPLVVAKESHAIWSIIAVVAHVEQVECIIDPGCQIIAMSKAVCHSIGLEYDPRIQLQMQSVNQSIDMSLGFARNVPFQLGDVVLYLQVHVIRNPAYDILLGRPFNVITESLVQNFGNEEQTITIRDPNSDAVATIPTFPRGRPKFQPFPYNDH</sequence>
<dbReference type="Proteomes" id="UP000076761">
    <property type="component" value="Unassembled WGS sequence"/>
</dbReference>
<reference evidence="2 3" key="1">
    <citation type="journal article" date="2016" name="Mol. Biol. Evol.">
        <title>Comparative Genomics of Early-Diverging Mushroom-Forming Fungi Provides Insights into the Origins of Lignocellulose Decay Capabilities.</title>
        <authorList>
            <person name="Nagy L.G."/>
            <person name="Riley R."/>
            <person name="Tritt A."/>
            <person name="Adam C."/>
            <person name="Daum C."/>
            <person name="Floudas D."/>
            <person name="Sun H."/>
            <person name="Yadav J.S."/>
            <person name="Pangilinan J."/>
            <person name="Larsson K.H."/>
            <person name="Matsuura K."/>
            <person name="Barry K."/>
            <person name="Labutti K."/>
            <person name="Kuo R."/>
            <person name="Ohm R.A."/>
            <person name="Bhattacharya S.S."/>
            <person name="Shirouzu T."/>
            <person name="Yoshinaga Y."/>
            <person name="Martin F.M."/>
            <person name="Grigoriev I.V."/>
            <person name="Hibbett D.S."/>
        </authorList>
    </citation>
    <scope>NUCLEOTIDE SEQUENCE [LARGE SCALE GENOMIC DNA]</scope>
    <source>
        <strain evidence="2 3">HHB14362 ss-1</strain>
    </source>
</reference>
<dbReference type="AlphaFoldDB" id="A0A165PPZ9"/>
<evidence type="ECO:0000256" key="1">
    <source>
        <dbReference type="SAM" id="MobiDB-lite"/>
    </source>
</evidence>
<dbReference type="InterPro" id="IPR021109">
    <property type="entry name" value="Peptidase_aspartic_dom_sf"/>
</dbReference>
<feature type="region of interest" description="Disordered" evidence="1">
    <location>
        <begin position="314"/>
        <end position="372"/>
    </location>
</feature>
<protein>
    <recommendedName>
        <fullName evidence="4">Aspartic peptidase DDI1-type domain-containing protein</fullName>
    </recommendedName>
</protein>
<evidence type="ECO:0008006" key="4">
    <source>
        <dbReference type="Google" id="ProtNLM"/>
    </source>
</evidence>
<dbReference type="SUPFAM" id="SSF50630">
    <property type="entry name" value="Acid proteases"/>
    <property type="match status" value="1"/>
</dbReference>
<accession>A0A165PPZ9</accession>
<name>A0A165PPZ9_9AGAM</name>
<feature type="compositionally biased region" description="Polar residues" evidence="1">
    <location>
        <begin position="344"/>
        <end position="365"/>
    </location>
</feature>
<dbReference type="EMBL" id="KV425608">
    <property type="protein sequence ID" value="KZT21340.1"/>
    <property type="molecule type" value="Genomic_DNA"/>
</dbReference>
<dbReference type="Pfam" id="PF13650">
    <property type="entry name" value="Asp_protease_2"/>
    <property type="match status" value="1"/>
</dbReference>